<dbReference type="PANTHER" id="PTHR30363">
    <property type="entry name" value="HTH-TYPE TRANSCRIPTIONAL REGULATOR SRLR-RELATED"/>
    <property type="match status" value="1"/>
</dbReference>
<dbReference type="RefSeq" id="WP_246170176.1">
    <property type="nucleotide sequence ID" value="NZ_VIWU01000001.1"/>
</dbReference>
<dbReference type="PANTHER" id="PTHR30363:SF44">
    <property type="entry name" value="AGA OPERON TRANSCRIPTIONAL REPRESSOR-RELATED"/>
    <property type="match status" value="1"/>
</dbReference>
<gene>
    <name evidence="6" type="ORF">FHX44_11597</name>
</gene>
<dbReference type="InterPro" id="IPR036388">
    <property type="entry name" value="WH-like_DNA-bd_sf"/>
</dbReference>
<keyword evidence="3" id="KW-0804">Transcription</keyword>
<evidence type="ECO:0000259" key="5">
    <source>
        <dbReference type="PROSITE" id="PS51000"/>
    </source>
</evidence>
<dbReference type="SUPFAM" id="SSF46785">
    <property type="entry name" value="Winged helix' DNA-binding domain"/>
    <property type="match status" value="1"/>
</dbReference>
<dbReference type="InterPro" id="IPR036390">
    <property type="entry name" value="WH_DNA-bd_sf"/>
</dbReference>
<evidence type="ECO:0000256" key="2">
    <source>
        <dbReference type="ARBA" id="ARBA00023125"/>
    </source>
</evidence>
<protein>
    <submittedName>
        <fullName evidence="6">DeoR family transcriptional regulator</fullName>
    </submittedName>
</protein>
<evidence type="ECO:0000256" key="4">
    <source>
        <dbReference type="SAM" id="MobiDB-lite"/>
    </source>
</evidence>
<evidence type="ECO:0000256" key="1">
    <source>
        <dbReference type="ARBA" id="ARBA00023015"/>
    </source>
</evidence>
<dbReference type="InterPro" id="IPR050313">
    <property type="entry name" value="Carb_Metab_HTH_regulators"/>
</dbReference>
<dbReference type="InterPro" id="IPR018356">
    <property type="entry name" value="Tscrpt_reg_HTH_DeoR_CS"/>
</dbReference>
<evidence type="ECO:0000313" key="7">
    <source>
        <dbReference type="Proteomes" id="UP000321261"/>
    </source>
</evidence>
<dbReference type="SMART" id="SM00420">
    <property type="entry name" value="HTH_DEOR"/>
    <property type="match status" value="1"/>
</dbReference>
<evidence type="ECO:0000313" key="6">
    <source>
        <dbReference type="EMBL" id="TWF74715.1"/>
    </source>
</evidence>
<dbReference type="PROSITE" id="PS51000">
    <property type="entry name" value="HTH_DEOR_2"/>
    <property type="match status" value="1"/>
</dbReference>
<keyword evidence="2" id="KW-0238">DNA-binding</keyword>
<accession>A0A561SIR3</accession>
<evidence type="ECO:0000256" key="3">
    <source>
        <dbReference type="ARBA" id="ARBA00023163"/>
    </source>
</evidence>
<dbReference type="SMART" id="SM01134">
    <property type="entry name" value="DeoRC"/>
    <property type="match status" value="1"/>
</dbReference>
<feature type="domain" description="HTH deoR-type" evidence="5">
    <location>
        <begin position="21"/>
        <end position="76"/>
    </location>
</feature>
<proteinExistence type="predicted"/>
<dbReference type="Pfam" id="PF08220">
    <property type="entry name" value="HTH_DeoR"/>
    <property type="match status" value="1"/>
</dbReference>
<name>A0A561SIR3_9PSEU</name>
<dbReference type="InterPro" id="IPR037171">
    <property type="entry name" value="NagB/RpiA_transferase-like"/>
</dbReference>
<sequence length="274" mass="29661">MTEREVDATGPVPDAPRTLGPEGRQARITELVLSTGSVSAQELAETFGVSVMTIHRDLDELQRQGVLRKARGIATAQPSGTFESNVEYRAKANVEAKRLIAQHACRHVEPGMSVLLDDSTTALQMLPHLAALAPLTVATNYLAALVELARVRDVQVVALGGHYDVQHDSFLGSTCVDAVQSMRFDAAFVSTSAVSDGYAFHQEDKIVAVKRAMVDVATRSHLLIDHTKLTRSALHRLLPLHRFTTVVVDAGVSPRDLAALRENDVLVEVAGRTD</sequence>
<reference evidence="6 7" key="1">
    <citation type="submission" date="2019-06" db="EMBL/GenBank/DDBJ databases">
        <title>Sequencing the genomes of 1000 actinobacteria strains.</title>
        <authorList>
            <person name="Klenk H.-P."/>
        </authorList>
    </citation>
    <scope>NUCLEOTIDE SEQUENCE [LARGE SCALE GENOMIC DNA]</scope>
    <source>
        <strain evidence="6 7">DSM 45671</strain>
    </source>
</reference>
<dbReference type="Proteomes" id="UP000321261">
    <property type="component" value="Unassembled WGS sequence"/>
</dbReference>
<feature type="region of interest" description="Disordered" evidence="4">
    <location>
        <begin position="1"/>
        <end position="22"/>
    </location>
</feature>
<dbReference type="InterPro" id="IPR001034">
    <property type="entry name" value="DeoR_HTH"/>
</dbReference>
<dbReference type="SUPFAM" id="SSF100950">
    <property type="entry name" value="NagB/RpiA/CoA transferase-like"/>
    <property type="match status" value="1"/>
</dbReference>
<comment type="caution">
    <text evidence="6">The sequence shown here is derived from an EMBL/GenBank/DDBJ whole genome shotgun (WGS) entry which is preliminary data.</text>
</comment>
<dbReference type="EMBL" id="VIWU01000001">
    <property type="protein sequence ID" value="TWF74715.1"/>
    <property type="molecule type" value="Genomic_DNA"/>
</dbReference>
<dbReference type="PROSITE" id="PS00894">
    <property type="entry name" value="HTH_DEOR_1"/>
    <property type="match status" value="1"/>
</dbReference>
<dbReference type="GO" id="GO:0003700">
    <property type="term" value="F:DNA-binding transcription factor activity"/>
    <property type="evidence" value="ECO:0007669"/>
    <property type="project" value="InterPro"/>
</dbReference>
<dbReference type="Pfam" id="PF00455">
    <property type="entry name" value="DeoRC"/>
    <property type="match status" value="1"/>
</dbReference>
<dbReference type="AlphaFoldDB" id="A0A561SIR3"/>
<organism evidence="6 7">
    <name type="scientific">Pseudonocardia hierapolitana</name>
    <dbReference type="NCBI Taxonomy" id="1128676"/>
    <lineage>
        <taxon>Bacteria</taxon>
        <taxon>Bacillati</taxon>
        <taxon>Actinomycetota</taxon>
        <taxon>Actinomycetes</taxon>
        <taxon>Pseudonocardiales</taxon>
        <taxon>Pseudonocardiaceae</taxon>
        <taxon>Pseudonocardia</taxon>
    </lineage>
</organism>
<keyword evidence="7" id="KW-1185">Reference proteome</keyword>
<dbReference type="GO" id="GO:0003677">
    <property type="term" value="F:DNA binding"/>
    <property type="evidence" value="ECO:0007669"/>
    <property type="project" value="UniProtKB-KW"/>
</dbReference>
<dbReference type="InterPro" id="IPR014036">
    <property type="entry name" value="DeoR-like_C"/>
</dbReference>
<dbReference type="PRINTS" id="PR00037">
    <property type="entry name" value="HTHLACR"/>
</dbReference>
<dbReference type="Gene3D" id="1.10.10.10">
    <property type="entry name" value="Winged helix-like DNA-binding domain superfamily/Winged helix DNA-binding domain"/>
    <property type="match status" value="1"/>
</dbReference>
<keyword evidence="1" id="KW-0805">Transcription regulation</keyword>